<keyword evidence="5 7" id="KW-0687">Ribonucleoprotein</keyword>
<dbReference type="GO" id="GO:0003735">
    <property type="term" value="F:structural constituent of ribosome"/>
    <property type="evidence" value="ECO:0007669"/>
    <property type="project" value="InterPro"/>
</dbReference>
<dbReference type="GO" id="GO:0008097">
    <property type="term" value="F:5S rRNA binding"/>
    <property type="evidence" value="ECO:0007669"/>
    <property type="project" value="TreeGrafter"/>
</dbReference>
<evidence type="ECO:0000256" key="8">
    <source>
        <dbReference type="SAM" id="MobiDB-lite"/>
    </source>
</evidence>
<dbReference type="HOGENOM" id="CLU_098841_0_1_12"/>
<keyword evidence="3 7" id="KW-0694">RNA-binding</keyword>
<dbReference type="eggNOG" id="COG0256">
    <property type="taxonomic scope" value="Bacteria"/>
</dbReference>
<name>H9UGM8_SPIAZ</name>
<evidence type="ECO:0000313" key="9">
    <source>
        <dbReference type="EMBL" id="AFG36671.1"/>
    </source>
</evidence>
<evidence type="ECO:0000256" key="5">
    <source>
        <dbReference type="ARBA" id="ARBA00023274"/>
    </source>
</evidence>
<comment type="subunit">
    <text evidence="7">Part of the 50S ribosomal subunit; part of the 5S rRNA/L5/L18/L25 subcomplex. Contacts the 5S and 23S rRNAs.</text>
</comment>
<dbReference type="PANTHER" id="PTHR12899:SF3">
    <property type="entry name" value="LARGE RIBOSOMAL SUBUNIT PROTEIN UL18M"/>
    <property type="match status" value="1"/>
</dbReference>
<keyword evidence="10" id="KW-1185">Reference proteome</keyword>
<dbReference type="PANTHER" id="PTHR12899">
    <property type="entry name" value="39S RIBOSOMAL PROTEIN L18, MITOCHONDRIAL"/>
    <property type="match status" value="1"/>
</dbReference>
<dbReference type="NCBIfam" id="TIGR00060">
    <property type="entry name" value="L18_bact"/>
    <property type="match status" value="1"/>
</dbReference>
<protein>
    <recommendedName>
        <fullName evidence="6 7">Large ribosomal subunit protein uL18</fullName>
    </recommendedName>
</protein>
<evidence type="ECO:0000256" key="6">
    <source>
        <dbReference type="ARBA" id="ARBA00035197"/>
    </source>
</evidence>
<feature type="region of interest" description="Disordered" evidence="8">
    <location>
        <begin position="1"/>
        <end position="29"/>
    </location>
</feature>
<keyword evidence="4 7" id="KW-0689">Ribosomal protein</keyword>
<dbReference type="InterPro" id="IPR004389">
    <property type="entry name" value="Ribosomal_uL18_bac-type"/>
</dbReference>
<dbReference type="EMBL" id="CP003282">
    <property type="protein sequence ID" value="AFG36671.1"/>
    <property type="molecule type" value="Genomic_DNA"/>
</dbReference>
<dbReference type="Gene3D" id="3.30.420.100">
    <property type="match status" value="1"/>
</dbReference>
<dbReference type="GO" id="GO:0022625">
    <property type="term" value="C:cytosolic large ribosomal subunit"/>
    <property type="evidence" value="ECO:0007669"/>
    <property type="project" value="TreeGrafter"/>
</dbReference>
<sequence length="119" mass="13409">MKRIQDKRRRKNRRKLRVRGKISGTSSRPRISIFKSNKNLYVQVIDDVAGKTLASVSTLSKDNKAMRPRVEDAAKLGEELGAQLKKLKITEAVYDRNGNLYHGVIKAFADGTRKAGIQL</sequence>
<dbReference type="AlphaFoldDB" id="H9UGM8"/>
<feature type="compositionally biased region" description="Basic residues" evidence="8">
    <location>
        <begin position="1"/>
        <end position="20"/>
    </location>
</feature>
<dbReference type="CDD" id="cd00432">
    <property type="entry name" value="Ribosomal_L18_L5e"/>
    <property type="match status" value="1"/>
</dbReference>
<dbReference type="SUPFAM" id="SSF53137">
    <property type="entry name" value="Translational machinery components"/>
    <property type="match status" value="1"/>
</dbReference>
<gene>
    <name evidence="7" type="primary">rplR</name>
    <name evidence="9" type="ordered locus">Spiaf_0570</name>
</gene>
<dbReference type="GO" id="GO:0006412">
    <property type="term" value="P:translation"/>
    <property type="evidence" value="ECO:0007669"/>
    <property type="project" value="UniProtKB-UniRule"/>
</dbReference>
<dbReference type="InterPro" id="IPR005484">
    <property type="entry name" value="Ribosomal_uL18_bac/plant/anim"/>
</dbReference>
<reference evidence="10" key="1">
    <citation type="journal article" date="2013" name="Stand. Genomic Sci.">
        <title>Complete genome sequence of the halophilic bacterium Spirochaeta africana type strain (Z-7692(T)) from the alkaline Lake Magadi in the East African Rift.</title>
        <authorList>
            <person name="Liolos K."/>
            <person name="Abt B."/>
            <person name="Scheuner C."/>
            <person name="Teshima H."/>
            <person name="Held B."/>
            <person name="Lapidus A."/>
            <person name="Nolan M."/>
            <person name="Lucas S."/>
            <person name="Deshpande S."/>
            <person name="Cheng J.F."/>
            <person name="Tapia R."/>
            <person name="Goodwin L.A."/>
            <person name="Pitluck S."/>
            <person name="Pagani I."/>
            <person name="Ivanova N."/>
            <person name="Mavromatis K."/>
            <person name="Mikhailova N."/>
            <person name="Huntemann M."/>
            <person name="Pati A."/>
            <person name="Chen A."/>
            <person name="Palaniappan K."/>
            <person name="Land M."/>
            <person name="Rohde M."/>
            <person name="Tindall B.J."/>
            <person name="Detter J.C."/>
            <person name="Goker M."/>
            <person name="Bristow J."/>
            <person name="Eisen J.A."/>
            <person name="Markowitz V."/>
            <person name="Hugenholtz P."/>
            <person name="Woyke T."/>
            <person name="Klenk H.P."/>
            <person name="Kyrpides N.C."/>
        </authorList>
    </citation>
    <scope>NUCLEOTIDE SEQUENCE</scope>
    <source>
        <strain evidence="10">ATCC 700263 / DSM 8902 / Z-7692</strain>
    </source>
</reference>
<dbReference type="OrthoDB" id="9810939at2"/>
<evidence type="ECO:0000313" key="10">
    <source>
        <dbReference type="Proteomes" id="UP000007383"/>
    </source>
</evidence>
<dbReference type="KEGG" id="sfc:Spiaf_0570"/>
<evidence type="ECO:0000256" key="1">
    <source>
        <dbReference type="ARBA" id="ARBA00007116"/>
    </source>
</evidence>
<evidence type="ECO:0000256" key="3">
    <source>
        <dbReference type="ARBA" id="ARBA00022884"/>
    </source>
</evidence>
<evidence type="ECO:0000256" key="7">
    <source>
        <dbReference type="HAMAP-Rule" id="MF_01337"/>
    </source>
</evidence>
<dbReference type="PATRIC" id="fig|889378.3.peg.578"/>
<evidence type="ECO:0000256" key="2">
    <source>
        <dbReference type="ARBA" id="ARBA00022730"/>
    </source>
</evidence>
<organism evidence="9 10">
    <name type="scientific">Spirochaeta africana (strain ATCC 700263 / DSM 8902 / Z-7692)</name>
    <dbReference type="NCBI Taxonomy" id="889378"/>
    <lineage>
        <taxon>Bacteria</taxon>
        <taxon>Pseudomonadati</taxon>
        <taxon>Spirochaetota</taxon>
        <taxon>Spirochaetia</taxon>
        <taxon>Spirochaetales</taxon>
        <taxon>Spirochaetaceae</taxon>
        <taxon>Spirochaeta</taxon>
    </lineage>
</organism>
<keyword evidence="2 7" id="KW-0699">rRNA-binding</keyword>
<accession>H9UGM8</accession>
<dbReference type="RefSeq" id="WP_014454668.1">
    <property type="nucleotide sequence ID" value="NC_017098.1"/>
</dbReference>
<proteinExistence type="inferred from homology"/>
<evidence type="ECO:0000256" key="4">
    <source>
        <dbReference type="ARBA" id="ARBA00022980"/>
    </source>
</evidence>
<dbReference type="HAMAP" id="MF_01337_B">
    <property type="entry name" value="Ribosomal_uL18_B"/>
    <property type="match status" value="1"/>
</dbReference>
<comment type="function">
    <text evidence="7">This is one of the proteins that bind and probably mediate the attachment of the 5S RNA into the large ribosomal subunit, where it forms part of the central protuberance.</text>
</comment>
<comment type="similarity">
    <text evidence="1 7">Belongs to the universal ribosomal protein uL18 family.</text>
</comment>
<dbReference type="STRING" id="889378.Spiaf_0570"/>
<dbReference type="InterPro" id="IPR057268">
    <property type="entry name" value="Ribosomal_L18"/>
</dbReference>
<dbReference type="Proteomes" id="UP000007383">
    <property type="component" value="Chromosome"/>
</dbReference>
<dbReference type="Pfam" id="PF00861">
    <property type="entry name" value="Ribosomal_L18p"/>
    <property type="match status" value="1"/>
</dbReference>